<dbReference type="RefSeq" id="WP_264490674.1">
    <property type="nucleotide sequence ID" value="NZ_JAPDDT010000030.1"/>
</dbReference>
<evidence type="ECO:0000256" key="1">
    <source>
        <dbReference type="SAM" id="Phobius"/>
    </source>
</evidence>
<keyword evidence="1" id="KW-1133">Transmembrane helix</keyword>
<organism evidence="2 3">
    <name type="scientific">Luteolibacter arcticus</name>
    <dbReference type="NCBI Taxonomy" id="1581411"/>
    <lineage>
        <taxon>Bacteria</taxon>
        <taxon>Pseudomonadati</taxon>
        <taxon>Verrucomicrobiota</taxon>
        <taxon>Verrucomicrobiia</taxon>
        <taxon>Verrucomicrobiales</taxon>
        <taxon>Verrucomicrobiaceae</taxon>
        <taxon>Luteolibacter</taxon>
    </lineage>
</organism>
<dbReference type="Proteomes" id="UP001320876">
    <property type="component" value="Unassembled WGS sequence"/>
</dbReference>
<reference evidence="2 3" key="1">
    <citation type="submission" date="2022-10" db="EMBL/GenBank/DDBJ databases">
        <title>Luteolibacter arcticus strain CCTCC AB 2014275, whole genome shotgun sequencing project.</title>
        <authorList>
            <person name="Zhao G."/>
            <person name="Shen L."/>
        </authorList>
    </citation>
    <scope>NUCLEOTIDE SEQUENCE [LARGE SCALE GENOMIC DNA]</scope>
    <source>
        <strain evidence="2 3">CCTCC AB 2014275</strain>
    </source>
</reference>
<evidence type="ECO:0008006" key="4">
    <source>
        <dbReference type="Google" id="ProtNLM"/>
    </source>
</evidence>
<accession>A0ABT3GSS0</accession>
<evidence type="ECO:0000313" key="3">
    <source>
        <dbReference type="Proteomes" id="UP001320876"/>
    </source>
</evidence>
<gene>
    <name evidence="2" type="ORF">OKA05_28700</name>
</gene>
<keyword evidence="1" id="KW-0812">Transmembrane</keyword>
<evidence type="ECO:0000313" key="2">
    <source>
        <dbReference type="EMBL" id="MCW1926566.1"/>
    </source>
</evidence>
<protein>
    <recommendedName>
        <fullName evidence="4">Anti-sigma factor</fullName>
    </recommendedName>
</protein>
<comment type="caution">
    <text evidence="2">The sequence shown here is derived from an EMBL/GenBank/DDBJ whole genome shotgun (WGS) entry which is preliminary data.</text>
</comment>
<proteinExistence type="predicted"/>
<feature type="transmembrane region" description="Helical" evidence="1">
    <location>
        <begin position="64"/>
        <end position="87"/>
    </location>
</feature>
<sequence>MDSDLPARLLPARDLLARSLALHPRDFAPAMPIGLAADLTARFAPRMAESTPARVSLTDRFRNWLASPGFGLAAAAAVVVAAAIPMISAPDAGEIFRGDATASATDTVRIAFIGENADAQAEIKSSGTFEPIAFAADAASLPGPKVVIDFRTGTVNSVDRAGVTVYSCPLPADAKQAPGAVADAIFRLSGK</sequence>
<keyword evidence="3" id="KW-1185">Reference proteome</keyword>
<dbReference type="EMBL" id="JAPDDT010000030">
    <property type="protein sequence ID" value="MCW1926566.1"/>
    <property type="molecule type" value="Genomic_DNA"/>
</dbReference>
<name>A0ABT3GSS0_9BACT</name>
<keyword evidence="1" id="KW-0472">Membrane</keyword>